<proteinExistence type="predicted"/>
<evidence type="ECO:0000256" key="3">
    <source>
        <dbReference type="ARBA" id="ARBA00022833"/>
    </source>
</evidence>
<gene>
    <name evidence="8" type="ORF">FD145_28</name>
</gene>
<comment type="caution">
    <text evidence="8">The sequence shown here is derived from an EMBL/GenBank/DDBJ whole genome shotgun (WGS) entry which is preliminary data.</text>
</comment>
<dbReference type="InterPro" id="IPR001173">
    <property type="entry name" value="Glyco_trans_2-like"/>
</dbReference>
<name>A0A833L2D4_UNCSA</name>
<accession>A0A833L2D4</accession>
<dbReference type="CDD" id="cd00761">
    <property type="entry name" value="Glyco_tranf_GTA_type"/>
    <property type="match status" value="1"/>
</dbReference>
<keyword evidence="2" id="KW-0479">Metal-binding</keyword>
<dbReference type="Proteomes" id="UP000488506">
    <property type="component" value="Unassembled WGS sequence"/>
</dbReference>
<evidence type="ECO:0000256" key="2">
    <source>
        <dbReference type="ARBA" id="ARBA00022723"/>
    </source>
</evidence>
<dbReference type="GO" id="GO:0016740">
    <property type="term" value="F:transferase activity"/>
    <property type="evidence" value="ECO:0007669"/>
    <property type="project" value="UniProtKB-KW"/>
</dbReference>
<organism evidence="8 9">
    <name type="scientific">Candidatus Saganbacteria bacterium</name>
    <dbReference type="NCBI Taxonomy" id="2575572"/>
    <lineage>
        <taxon>Bacteria</taxon>
        <taxon>Bacillati</taxon>
        <taxon>Saganbacteria</taxon>
    </lineage>
</organism>
<dbReference type="Gene3D" id="3.90.180.10">
    <property type="entry name" value="Medium-chain alcohol dehydrogenases, catalytic domain"/>
    <property type="match status" value="1"/>
</dbReference>
<dbReference type="SUPFAM" id="SSF51735">
    <property type="entry name" value="NAD(P)-binding Rossmann-fold domains"/>
    <property type="match status" value="1"/>
</dbReference>
<dbReference type="Pfam" id="PF00535">
    <property type="entry name" value="Glycos_transf_2"/>
    <property type="match status" value="1"/>
</dbReference>
<dbReference type="GO" id="GO:0016491">
    <property type="term" value="F:oxidoreductase activity"/>
    <property type="evidence" value="ECO:0007669"/>
    <property type="project" value="UniProtKB-KW"/>
</dbReference>
<keyword evidence="8" id="KW-0808">Transferase</keyword>
<comment type="cofactor">
    <cofactor evidence="1">
        <name>Zn(2+)</name>
        <dbReference type="ChEBI" id="CHEBI:29105"/>
    </cofactor>
</comment>
<evidence type="ECO:0000256" key="4">
    <source>
        <dbReference type="ARBA" id="ARBA00023002"/>
    </source>
</evidence>
<dbReference type="EMBL" id="WPAF01000001">
    <property type="protein sequence ID" value="KAF0135202.1"/>
    <property type="molecule type" value="Genomic_DNA"/>
</dbReference>
<dbReference type="Gene3D" id="3.40.50.720">
    <property type="entry name" value="NAD(P)-binding Rossmann-like Domain"/>
    <property type="match status" value="1"/>
</dbReference>
<dbReference type="InterPro" id="IPR050129">
    <property type="entry name" value="Zn_alcohol_dh"/>
</dbReference>
<evidence type="ECO:0000259" key="5">
    <source>
        <dbReference type="Pfam" id="PF00535"/>
    </source>
</evidence>
<dbReference type="Pfam" id="PF16912">
    <property type="entry name" value="Glu_dehyd_C"/>
    <property type="match status" value="1"/>
</dbReference>
<dbReference type="InterPro" id="IPR031640">
    <property type="entry name" value="Glu_dehyd_C"/>
</dbReference>
<evidence type="ECO:0000256" key="1">
    <source>
        <dbReference type="ARBA" id="ARBA00001947"/>
    </source>
</evidence>
<evidence type="ECO:0000313" key="9">
    <source>
        <dbReference type="Proteomes" id="UP000488506"/>
    </source>
</evidence>
<sequence length="633" mass="71590">MVKENKVSKVKASIIIRTFNEGRHLAKLLKMLQDQNYKNWEAIIVDSGSADDTLEIARRFQTRIITIPPEDFSFGRSLNLGCRNATGDYLIFISGHAYPKDKMWLTNMLQPFEDEKIAMVYGRQEGNHLTKLSEDRDLCSNFGDKSKILVEESFGNNANAAIRKSLWERIPFDESLPGLEDIDWAHKVQKKGHYIYYKADAEVIHIHEENYRHIYNRFKREAIAYQAIFPNYYHSFRWAVMLFALLIVRDFFYGLTHGRLLRKIAQSPLYRFFQIKGLYDGQRNVGRLTMELKTELYFPEANKSVLITGPDQHSIQIKERPAIGDKEVLVNVKYVAVCSTDLDILKGKLAYYTSGWAKYPIVPGHEFSGLVAAKGKKVNGLEVGDKIVGECILGCGTCPACQNNNPLGCSERKEVGVLNFNGAYSQYLKMDSRFVHKLMPDALLEKACLIEPLAVSLRGVRKLTSGDHGSHRKVAIIGFGTIGNLCAQLMVLSGYEVDVFDKNNIKTAGIKNPKIKAFSELNGLGQYDYIIEATGKTEALKKVLAESKAGVKILLLGLPYAKMEYNFESLVCFDKTLVGSVGSTREDFIEAIRVYERIDLSALTQCIFSFDDYELAWKKHLKGEVIKAIIKVS</sequence>
<reference evidence="8 9" key="1">
    <citation type="submission" date="2019-12" db="EMBL/GenBank/DDBJ databases">
        <authorList>
            <person name="Wolfe R."/>
            <person name="Danczak R."/>
            <person name="Wilkins M."/>
        </authorList>
    </citation>
    <scope>NUCLEOTIDE SEQUENCE [LARGE SCALE GENOMIC DNA]</scope>
    <source>
        <strain evidence="8">X2_MaxBin.013</strain>
    </source>
</reference>
<keyword evidence="3" id="KW-0862">Zinc</keyword>
<feature type="domain" description="Glucose dehydrogenase C-terminal" evidence="7">
    <location>
        <begin position="447"/>
        <end position="631"/>
    </location>
</feature>
<keyword evidence="4" id="KW-0560">Oxidoreductase</keyword>
<dbReference type="InterPro" id="IPR036291">
    <property type="entry name" value="NAD(P)-bd_dom_sf"/>
</dbReference>
<dbReference type="InterPro" id="IPR013154">
    <property type="entry name" value="ADH-like_N"/>
</dbReference>
<dbReference type="PROSITE" id="PS00059">
    <property type="entry name" value="ADH_ZINC"/>
    <property type="match status" value="1"/>
</dbReference>
<dbReference type="PANTHER" id="PTHR43401:SF2">
    <property type="entry name" value="L-THREONINE 3-DEHYDROGENASE"/>
    <property type="match status" value="1"/>
</dbReference>
<dbReference type="PANTHER" id="PTHR43401">
    <property type="entry name" value="L-THREONINE 3-DEHYDROGENASE"/>
    <property type="match status" value="1"/>
</dbReference>
<dbReference type="InterPro" id="IPR011032">
    <property type="entry name" value="GroES-like_sf"/>
</dbReference>
<evidence type="ECO:0000259" key="6">
    <source>
        <dbReference type="Pfam" id="PF08240"/>
    </source>
</evidence>
<dbReference type="SUPFAM" id="SSF53448">
    <property type="entry name" value="Nucleotide-diphospho-sugar transferases"/>
    <property type="match status" value="1"/>
</dbReference>
<dbReference type="GO" id="GO:0008270">
    <property type="term" value="F:zinc ion binding"/>
    <property type="evidence" value="ECO:0007669"/>
    <property type="project" value="InterPro"/>
</dbReference>
<evidence type="ECO:0000313" key="8">
    <source>
        <dbReference type="EMBL" id="KAF0135202.1"/>
    </source>
</evidence>
<dbReference type="Pfam" id="PF08240">
    <property type="entry name" value="ADH_N"/>
    <property type="match status" value="1"/>
</dbReference>
<dbReference type="InterPro" id="IPR029044">
    <property type="entry name" value="Nucleotide-diphossugar_trans"/>
</dbReference>
<dbReference type="AlphaFoldDB" id="A0A833L2D4"/>
<evidence type="ECO:0000259" key="7">
    <source>
        <dbReference type="Pfam" id="PF16912"/>
    </source>
</evidence>
<dbReference type="Gene3D" id="3.90.550.10">
    <property type="entry name" value="Spore Coat Polysaccharide Biosynthesis Protein SpsA, Chain A"/>
    <property type="match status" value="1"/>
</dbReference>
<feature type="domain" description="Glycosyltransferase 2-like" evidence="5">
    <location>
        <begin position="13"/>
        <end position="166"/>
    </location>
</feature>
<protein>
    <submittedName>
        <fullName evidence="8">Family 2 glycosyl transferase</fullName>
    </submittedName>
</protein>
<dbReference type="SUPFAM" id="SSF50129">
    <property type="entry name" value="GroES-like"/>
    <property type="match status" value="1"/>
</dbReference>
<feature type="domain" description="Alcohol dehydrogenase-like N-terminal" evidence="6">
    <location>
        <begin position="324"/>
        <end position="438"/>
    </location>
</feature>
<dbReference type="InterPro" id="IPR002328">
    <property type="entry name" value="ADH_Zn_CS"/>
</dbReference>